<dbReference type="Proteomes" id="UP000195152">
    <property type="component" value="Unassembled WGS sequence"/>
</dbReference>
<reference evidence="2 3" key="1">
    <citation type="submission" date="2016-10" db="EMBL/GenBank/DDBJ databases">
        <title>Comparative genomics of Bacillus thuringiensis reveals a path to pathogens against multiple invertebrate hosts.</title>
        <authorList>
            <person name="Zheng J."/>
            <person name="Gao Q."/>
            <person name="Liu H."/>
            <person name="Peng D."/>
            <person name="Ruan L."/>
            <person name="Sun M."/>
        </authorList>
    </citation>
    <scope>NUCLEOTIDE SEQUENCE [LARGE SCALE GENOMIC DNA]</scope>
    <source>
        <strain evidence="2">BGSC 4AC1</strain>
    </source>
</reference>
<feature type="chain" id="PRO_5011281160" evidence="1">
    <location>
        <begin position="25"/>
        <end position="99"/>
    </location>
</feature>
<proteinExistence type="predicted"/>
<dbReference type="AlphaFoldDB" id="A0A242WD39"/>
<name>A0A242WD39_BACTU</name>
<organism evidence="2 3">
    <name type="scientific">Bacillus thuringiensis serovar mexicanensis</name>
    <dbReference type="NCBI Taxonomy" id="180868"/>
    <lineage>
        <taxon>Bacteria</taxon>
        <taxon>Bacillati</taxon>
        <taxon>Bacillota</taxon>
        <taxon>Bacilli</taxon>
        <taxon>Bacillales</taxon>
        <taxon>Bacillaceae</taxon>
        <taxon>Bacillus</taxon>
        <taxon>Bacillus cereus group</taxon>
    </lineage>
</organism>
<evidence type="ECO:0000256" key="1">
    <source>
        <dbReference type="SAM" id="SignalP"/>
    </source>
</evidence>
<evidence type="ECO:0000313" key="2">
    <source>
        <dbReference type="EMBL" id="OTW52819.1"/>
    </source>
</evidence>
<protein>
    <submittedName>
        <fullName evidence="2">Uncharacterized protein</fullName>
    </submittedName>
</protein>
<gene>
    <name evidence="2" type="ORF">BK699_05460</name>
</gene>
<feature type="signal peptide" evidence="1">
    <location>
        <begin position="1"/>
        <end position="24"/>
    </location>
</feature>
<dbReference type="EMBL" id="NFCF01000051">
    <property type="protein sequence ID" value="OTW52819.1"/>
    <property type="molecule type" value="Genomic_DNA"/>
</dbReference>
<keyword evidence="1" id="KW-0732">Signal</keyword>
<evidence type="ECO:0000313" key="3">
    <source>
        <dbReference type="Proteomes" id="UP000195152"/>
    </source>
</evidence>
<accession>A0A242WD39</accession>
<comment type="caution">
    <text evidence="2">The sequence shown here is derived from an EMBL/GenBank/DDBJ whole genome shotgun (WGS) entry which is preliminary data.</text>
</comment>
<sequence>MFKKLVVGALAAGIALTGGVAASASTENTTSLTQECDSRFEFDRVRFDGDKYSKYICQPSGVFANYFEKWEYYNGEYVKIKWYLKYYEGSTGYYEGRAQ</sequence>
<dbReference type="RefSeq" id="WP_000473807.1">
    <property type="nucleotide sequence ID" value="NZ_NFCF01000051.1"/>
</dbReference>